<evidence type="ECO:0000256" key="1">
    <source>
        <dbReference type="ARBA" id="ARBA00004123"/>
    </source>
</evidence>
<evidence type="ECO:0000256" key="8">
    <source>
        <dbReference type="ARBA" id="ARBA00023054"/>
    </source>
</evidence>
<dbReference type="SUPFAM" id="SSF103657">
    <property type="entry name" value="BAR/IMD domain-like"/>
    <property type="match status" value="1"/>
</dbReference>
<keyword evidence="5" id="KW-0963">Cytoplasm</keyword>
<dbReference type="SUPFAM" id="SSF50729">
    <property type="entry name" value="PH domain-like"/>
    <property type="match status" value="2"/>
</dbReference>
<evidence type="ECO:0000256" key="11">
    <source>
        <dbReference type="ARBA" id="ARBA00023273"/>
    </source>
</evidence>
<dbReference type="InterPro" id="IPR047181">
    <property type="entry name" value="DP13A/B"/>
</dbReference>
<reference evidence="20" key="2">
    <citation type="submission" date="2023-03" db="EMBL/GenBank/DDBJ databases">
        <authorList>
            <consortium name="Wellcome Sanger Institute Data Sharing"/>
        </authorList>
    </citation>
    <scope>NUCLEOTIDE SEQUENCE [LARGE SCALE GENOMIC DNA]</scope>
</reference>
<evidence type="ECO:0000256" key="3">
    <source>
        <dbReference type="ARBA" id="ARBA00004262"/>
    </source>
</evidence>
<dbReference type="PROSITE" id="PS50003">
    <property type="entry name" value="PH_DOMAIN"/>
    <property type="match status" value="1"/>
</dbReference>
<evidence type="ECO:0000256" key="13">
    <source>
        <dbReference type="ARBA" id="ARBA00023329"/>
    </source>
</evidence>
<dbReference type="FunFam" id="1.20.1270.60:FF:000034">
    <property type="entry name" value="DCC-interacting protein 13-alpha isoform X2"/>
    <property type="match status" value="1"/>
</dbReference>
<dbReference type="Pfam" id="PF00169">
    <property type="entry name" value="PH"/>
    <property type="match status" value="1"/>
</dbReference>
<reference evidence="19" key="4">
    <citation type="submission" date="2025-09" db="UniProtKB">
        <authorList>
            <consortium name="Ensembl"/>
        </authorList>
    </citation>
    <scope>IDENTIFICATION</scope>
</reference>
<dbReference type="InterPro" id="IPR011993">
    <property type="entry name" value="PH-like_dom_sf"/>
</dbReference>
<accession>A0AAX7SRD2</accession>
<keyword evidence="10" id="KW-0539">Nucleus</keyword>
<evidence type="ECO:0000313" key="20">
    <source>
        <dbReference type="Proteomes" id="UP000265100"/>
    </source>
</evidence>
<evidence type="ECO:0000259" key="17">
    <source>
        <dbReference type="PROSITE" id="PS01179"/>
    </source>
</evidence>
<dbReference type="Gene3D" id="1.20.1270.60">
    <property type="entry name" value="Arfaptin homology (AH) domain/BAR domain"/>
    <property type="match status" value="1"/>
</dbReference>
<dbReference type="GO" id="GO:0071363">
    <property type="term" value="P:cellular response to growth factor stimulus"/>
    <property type="evidence" value="ECO:0007669"/>
    <property type="project" value="UniProtKB-ARBA"/>
</dbReference>
<feature type="region of interest" description="Disordered" evidence="16">
    <location>
        <begin position="406"/>
        <end position="443"/>
    </location>
</feature>
<dbReference type="GO" id="GO:0023052">
    <property type="term" value="P:signaling"/>
    <property type="evidence" value="ECO:0007669"/>
    <property type="project" value="TreeGrafter"/>
</dbReference>
<evidence type="ECO:0000256" key="7">
    <source>
        <dbReference type="ARBA" id="ARBA00022753"/>
    </source>
</evidence>
<dbReference type="GO" id="GO:0001726">
    <property type="term" value="C:ruffle"/>
    <property type="evidence" value="ECO:0007669"/>
    <property type="project" value="UniProtKB-SubCell"/>
</dbReference>
<evidence type="ECO:0000256" key="16">
    <source>
        <dbReference type="SAM" id="MobiDB-lite"/>
    </source>
</evidence>
<keyword evidence="12" id="KW-0131">Cell cycle</keyword>
<dbReference type="InterPro" id="IPR047236">
    <property type="entry name" value="PH_DP13A/B"/>
</dbReference>
<evidence type="ECO:0000256" key="12">
    <source>
        <dbReference type="ARBA" id="ARBA00023306"/>
    </source>
</evidence>
<dbReference type="InterPro" id="IPR006020">
    <property type="entry name" value="PTB/PI_dom"/>
</dbReference>
<dbReference type="PANTHER" id="PTHR46415:SF3">
    <property type="entry name" value="DCC-INTERACTING PROTEIN 13-ALPHA"/>
    <property type="match status" value="1"/>
</dbReference>
<keyword evidence="6" id="KW-0597">Phosphoprotein</keyword>
<feature type="domain" description="PH" evidence="18">
    <location>
        <begin position="286"/>
        <end position="384"/>
    </location>
</feature>
<dbReference type="GO" id="GO:0051050">
    <property type="term" value="P:positive regulation of transport"/>
    <property type="evidence" value="ECO:0007669"/>
    <property type="project" value="UniProtKB-ARBA"/>
</dbReference>
<evidence type="ECO:0000256" key="9">
    <source>
        <dbReference type="ARBA" id="ARBA00023136"/>
    </source>
</evidence>
<gene>
    <name evidence="19" type="primary">HESX1</name>
</gene>
<keyword evidence="13" id="KW-0968">Cytoplasmic vesicle</keyword>
<feature type="compositionally biased region" description="Low complexity" evidence="16">
    <location>
        <begin position="432"/>
        <end position="443"/>
    </location>
</feature>
<dbReference type="CDD" id="cd13247">
    <property type="entry name" value="BAR-PH_APPL"/>
    <property type="match status" value="1"/>
</dbReference>
<dbReference type="AlphaFoldDB" id="A0AAX7SRD2"/>
<dbReference type="GeneTree" id="ENSGT00940000156624"/>
<sequence length="714" mass="80025">MYAGEVFGTRIGNFLGASKLSMVSQTDHTRSLLGVFEEDTAAISNYCTQLYQAMQRIYDAQNELSAATHLTSRLLKEYDKQRFPLGGDDEVMSSTLQQFAKVIDELSSCHAVLSTQLADAMMFPITQFKEARYILLLKIFSVSLCADHDVAINRYSRLSKRRENDKLRAEVVEDVYTSRKKQHQTMMHYFCSLNTLQYKKKTALLEPLLGYMQAQISFFKLGSENLTQQWEEFLGTIGTSVQNVRREMEEEVGQMQQTIQEMERACDALYAPCDPDPAHSPVSRNLTRKQGYLYIRNKTGLVSSSWERQYFFTQGGNLMQQGRGEVAGGLVTDLDNSSVMAVDCDDRRFCFQVTSFDGKKVVTLQAESRKECEEWISTINNISRRIYLSENAEELAARVNQSALEAVTPSPSFQQRHESMRPTSKGRTGRASSISSVGSEPSPALSVLSLDALVAPETPIQFDIISPVSEENSGQSKTAPQSSRRSNPFGESGESTAEDNSILHQLFIVRFLGSMEVKTAESVDVISETMRQILAARAIHNIFRMTESHLLVTCDCLKLIDPQTQVTRLRFPLSTVVQCLSHQDNKRLFGFVLQSASGRSDSRAMCYIFESNNDGEKICDSIGLAKQIALHSEMDRKAVEKKKEEDKAKEKQKEELSKQRQIEKDLEEQSRLIAASSRTANPPGSDGQFLVLSNSQSEDSDAGEEGKKKGESEA</sequence>
<evidence type="ECO:0000259" key="18">
    <source>
        <dbReference type="PROSITE" id="PS50003"/>
    </source>
</evidence>
<feature type="domain" description="PID" evidence="17">
    <location>
        <begin position="507"/>
        <end position="642"/>
    </location>
</feature>
<dbReference type="SMART" id="SM00462">
    <property type="entry name" value="PTB"/>
    <property type="match status" value="1"/>
</dbReference>
<keyword evidence="8" id="KW-0175">Coiled coil</keyword>
<dbReference type="FunFam" id="2.30.29.30:FF:000178">
    <property type="entry name" value="DCC-interacting protein 13-alpha isoform X2"/>
    <property type="match status" value="1"/>
</dbReference>
<dbReference type="Pfam" id="PF00640">
    <property type="entry name" value="PID"/>
    <property type="match status" value="1"/>
</dbReference>
<feature type="compositionally biased region" description="Polar residues" evidence="16">
    <location>
        <begin position="469"/>
        <end position="486"/>
    </location>
</feature>
<evidence type="ECO:0000256" key="15">
    <source>
        <dbReference type="ARBA" id="ARBA00076400"/>
    </source>
</evidence>
<keyword evidence="9" id="KW-0472">Membrane</keyword>
<feature type="compositionally biased region" description="Basic and acidic residues" evidence="16">
    <location>
        <begin position="704"/>
        <end position="714"/>
    </location>
</feature>
<feature type="region of interest" description="Disordered" evidence="16">
    <location>
        <begin position="637"/>
        <end position="714"/>
    </location>
</feature>
<organism evidence="19 20">
    <name type="scientific">Astatotilapia calliptera</name>
    <name type="common">Eastern happy</name>
    <name type="synonym">Chromis callipterus</name>
    <dbReference type="NCBI Taxonomy" id="8154"/>
    <lineage>
        <taxon>Eukaryota</taxon>
        <taxon>Metazoa</taxon>
        <taxon>Chordata</taxon>
        <taxon>Craniata</taxon>
        <taxon>Vertebrata</taxon>
        <taxon>Euteleostomi</taxon>
        <taxon>Actinopterygii</taxon>
        <taxon>Neopterygii</taxon>
        <taxon>Teleostei</taxon>
        <taxon>Neoteleostei</taxon>
        <taxon>Acanthomorphata</taxon>
        <taxon>Ovalentaria</taxon>
        <taxon>Cichlomorphae</taxon>
        <taxon>Cichliformes</taxon>
        <taxon>Cichlidae</taxon>
        <taxon>African cichlids</taxon>
        <taxon>Pseudocrenilabrinae</taxon>
        <taxon>Haplochromini</taxon>
        <taxon>Astatotilapia</taxon>
    </lineage>
</organism>
<dbReference type="GO" id="GO:0045335">
    <property type="term" value="C:phagocytic vesicle"/>
    <property type="evidence" value="ECO:0007669"/>
    <property type="project" value="UniProtKB-SubCell"/>
</dbReference>
<dbReference type="InterPro" id="IPR001849">
    <property type="entry name" value="PH_domain"/>
</dbReference>
<dbReference type="InterPro" id="IPR047237">
    <property type="entry name" value="PTB_APPL"/>
</dbReference>
<evidence type="ECO:0000256" key="6">
    <source>
        <dbReference type="ARBA" id="ARBA00022553"/>
    </source>
</evidence>
<dbReference type="SMART" id="SM00233">
    <property type="entry name" value="PH"/>
    <property type="match status" value="1"/>
</dbReference>
<name>A0AAX7SRD2_ASTCA</name>
<evidence type="ECO:0000256" key="2">
    <source>
        <dbReference type="ARBA" id="ARBA00004220"/>
    </source>
</evidence>
<evidence type="ECO:0000256" key="10">
    <source>
        <dbReference type="ARBA" id="ARBA00023242"/>
    </source>
</evidence>
<dbReference type="FunFam" id="2.30.29.30:FF:000067">
    <property type="entry name" value="Putative DCC-interacting protein 13-beta isoform 2"/>
    <property type="match status" value="1"/>
</dbReference>
<reference evidence="19 20" key="1">
    <citation type="submission" date="2018-05" db="EMBL/GenBank/DDBJ databases">
        <authorList>
            <person name="Datahose"/>
        </authorList>
    </citation>
    <scope>NUCLEOTIDE SEQUENCE</scope>
</reference>
<dbReference type="GO" id="GO:0031901">
    <property type="term" value="C:early endosome membrane"/>
    <property type="evidence" value="ECO:0007669"/>
    <property type="project" value="UniProtKB-SubCell"/>
</dbReference>
<dbReference type="Ensembl" id="ENSACLT00000061720.1">
    <property type="protein sequence ID" value="ENSACLP00000046883.1"/>
    <property type="gene ID" value="ENSACLG00000009860.2"/>
</dbReference>
<dbReference type="PANTHER" id="PTHR46415">
    <property type="entry name" value="ADAPTOR PROTEIN, PHOSPHOTYROSINE INTERACTION, PH DOMAIN AND LEUCINE ZIPPER-CONTAINING 2"/>
    <property type="match status" value="1"/>
</dbReference>
<reference evidence="19" key="3">
    <citation type="submission" date="2025-08" db="UniProtKB">
        <authorList>
            <consortium name="Ensembl"/>
        </authorList>
    </citation>
    <scope>IDENTIFICATION</scope>
</reference>
<evidence type="ECO:0000256" key="5">
    <source>
        <dbReference type="ARBA" id="ARBA00022490"/>
    </source>
</evidence>
<keyword evidence="7" id="KW-0967">Endosome</keyword>
<protein>
    <recommendedName>
        <fullName evidence="14">DCC-interacting protein 13-alpha</fullName>
    </recommendedName>
    <alternativeName>
        <fullName evidence="15">Adapter protein containing PH domain, PTB domain and leucine zipper motif 1</fullName>
    </alternativeName>
</protein>
<dbReference type="PROSITE" id="PS01179">
    <property type="entry name" value="PID"/>
    <property type="match status" value="1"/>
</dbReference>
<proteinExistence type="predicted"/>
<dbReference type="Gene3D" id="2.30.29.30">
    <property type="entry name" value="Pleckstrin-homology domain (PH domain)/Phosphotyrosine-binding domain (PTB)"/>
    <property type="match status" value="2"/>
</dbReference>
<feature type="compositionally biased region" description="Basic and acidic residues" evidence="16">
    <location>
        <begin position="637"/>
        <end position="670"/>
    </location>
</feature>
<dbReference type="Proteomes" id="UP000265100">
    <property type="component" value="Chromosome 5"/>
</dbReference>
<evidence type="ECO:0000313" key="19">
    <source>
        <dbReference type="Ensembl" id="ENSACLP00000046883.1"/>
    </source>
</evidence>
<dbReference type="InterPro" id="IPR027267">
    <property type="entry name" value="AH/BAR_dom_sf"/>
</dbReference>
<dbReference type="GO" id="GO:0005634">
    <property type="term" value="C:nucleus"/>
    <property type="evidence" value="ECO:0007669"/>
    <property type="project" value="UniProtKB-SubCell"/>
</dbReference>
<dbReference type="Pfam" id="PF16746">
    <property type="entry name" value="BAR_3"/>
    <property type="match status" value="1"/>
</dbReference>
<dbReference type="GO" id="GO:0009891">
    <property type="term" value="P:positive regulation of biosynthetic process"/>
    <property type="evidence" value="ECO:0007669"/>
    <property type="project" value="UniProtKB-ARBA"/>
</dbReference>
<comment type="subcellular location">
    <subcellularLocation>
        <location evidence="4">Cell projection</location>
        <location evidence="4">Ruffle</location>
    </subcellularLocation>
    <subcellularLocation>
        <location evidence="3">Cytoplasmic vesicle</location>
        <location evidence="3">Phagosome</location>
    </subcellularLocation>
    <subcellularLocation>
        <location evidence="2">Early endosome membrane</location>
        <topology evidence="2">Peripheral membrane protein</topology>
    </subcellularLocation>
    <subcellularLocation>
        <location evidence="1">Nucleus</location>
    </subcellularLocation>
</comment>
<dbReference type="InterPro" id="IPR004148">
    <property type="entry name" value="BAR_dom"/>
</dbReference>
<evidence type="ECO:0000256" key="4">
    <source>
        <dbReference type="ARBA" id="ARBA00004466"/>
    </source>
</evidence>
<keyword evidence="11" id="KW-0966">Cell projection</keyword>
<evidence type="ECO:0000256" key="14">
    <source>
        <dbReference type="ARBA" id="ARBA00070936"/>
    </source>
</evidence>
<feature type="region of interest" description="Disordered" evidence="16">
    <location>
        <begin position="464"/>
        <end position="497"/>
    </location>
</feature>
<keyword evidence="20" id="KW-1185">Reference proteome</keyword>
<dbReference type="CDD" id="cd13158">
    <property type="entry name" value="PTB_APPL"/>
    <property type="match status" value="1"/>
</dbReference>